<protein>
    <submittedName>
        <fullName evidence="1">Uncharacterized protein</fullName>
    </submittedName>
</protein>
<keyword evidence="2" id="KW-1185">Reference proteome</keyword>
<comment type="caution">
    <text evidence="1">The sequence shown here is derived from an EMBL/GenBank/DDBJ whole genome shotgun (WGS) entry which is preliminary data.</text>
</comment>
<dbReference type="AlphaFoldDB" id="A0AAV1ZL51"/>
<proteinExistence type="predicted"/>
<evidence type="ECO:0000313" key="1">
    <source>
        <dbReference type="EMBL" id="CAL1271781.1"/>
    </source>
</evidence>
<gene>
    <name evidence="1" type="ORF">LARSCL_LOCUS6005</name>
</gene>
<reference evidence="1 2" key="1">
    <citation type="submission" date="2024-04" db="EMBL/GenBank/DDBJ databases">
        <authorList>
            <person name="Rising A."/>
            <person name="Reimegard J."/>
            <person name="Sonavane S."/>
            <person name="Akerstrom W."/>
            <person name="Nylinder S."/>
            <person name="Hedman E."/>
            <person name="Kallberg Y."/>
        </authorList>
    </citation>
    <scope>NUCLEOTIDE SEQUENCE [LARGE SCALE GENOMIC DNA]</scope>
</reference>
<sequence length="364" mass="43352">MDLNNLPPLQHLISSKITSLLLLDRDIERMLDKDLMMPLRYDYFERSRHNLWELITQKVAEKLPLLAPPLKINVAKYLRAMHLEIVFWLRDHDLSPQRKGLEINYRNMICWKYDGTIDREQTAKNYVQNGSIDARDRFIMACNYFLTDEILDLWDLIKVVGLQCTSRRGLNSAVRLWMNLLMEGKTEPTEEMIEEHFKAESLKESDIPLRINAYFRFLCRECRRDYVIKLTPFTVHKDDFRSCLLQMDETERIALLESKPGHVVARLLEWPFQYTFIKVAAKVSSQLSLSDYKTLLAYMVKYFILKGYDFFDIFREFWSIIPNYHKNEIKKDEKRFKAYEAILNFGKENQSKSLVVTVAEYFYS</sequence>
<dbReference type="Proteomes" id="UP001497382">
    <property type="component" value="Unassembled WGS sequence"/>
</dbReference>
<accession>A0AAV1ZL51</accession>
<dbReference type="EMBL" id="CAXIEN010000056">
    <property type="protein sequence ID" value="CAL1271781.1"/>
    <property type="molecule type" value="Genomic_DNA"/>
</dbReference>
<name>A0AAV1ZL51_9ARAC</name>
<organism evidence="1 2">
    <name type="scientific">Larinioides sclopetarius</name>
    <dbReference type="NCBI Taxonomy" id="280406"/>
    <lineage>
        <taxon>Eukaryota</taxon>
        <taxon>Metazoa</taxon>
        <taxon>Ecdysozoa</taxon>
        <taxon>Arthropoda</taxon>
        <taxon>Chelicerata</taxon>
        <taxon>Arachnida</taxon>
        <taxon>Araneae</taxon>
        <taxon>Araneomorphae</taxon>
        <taxon>Entelegynae</taxon>
        <taxon>Araneoidea</taxon>
        <taxon>Araneidae</taxon>
        <taxon>Larinioides</taxon>
    </lineage>
</organism>
<evidence type="ECO:0000313" key="2">
    <source>
        <dbReference type="Proteomes" id="UP001497382"/>
    </source>
</evidence>